<dbReference type="Gene3D" id="2.60.20.10">
    <property type="entry name" value="Crystallins"/>
    <property type="match status" value="1"/>
</dbReference>
<dbReference type="RefSeq" id="WP_341428195.1">
    <property type="nucleotide sequence ID" value="NZ_JBBUTG010000021.1"/>
</dbReference>
<feature type="domain" description="Beta/gamma crystallin 'Greek key'" evidence="4">
    <location>
        <begin position="44"/>
        <end position="83"/>
    </location>
</feature>
<evidence type="ECO:0000256" key="3">
    <source>
        <dbReference type="SAM" id="SignalP"/>
    </source>
</evidence>
<protein>
    <submittedName>
        <fullName evidence="6">Glycosyl hydrolase family 18 protein</fullName>
    </submittedName>
</protein>
<gene>
    <name evidence="6" type="ORF">AACH06_23355</name>
</gene>
<sequence>MTPRTFTGARRALSALSALSACYALSGLTLAMVPASPAQAAANGPVCLYKNPDFAGSPNCKSADTPKLKDTWNDKTSSVRVAAGYEATLFDGKQYAGQSVVLKVHTANLAAAGFDNLTTSLKVVKKCDAVSWQEGINYHLGDVVRYEPNGQYYKVINVTANGTDGTNPTISTWYWAPTTCGDGGGGNAKISGGYYVNWTPSPPRLRDLPLNYNLVYLFHAVPVGGPPGTTGAVTYSPPGDGRGAATHLNEDIAYARTVQKRKVMLSVGGAGNGMSFPNRTKSQTFVNSIVSIYNQLGGFDGLDWNTFEGSQTPDTGEMAWISQELKRLYPGFMISAPPAPWNAVDKTFCKDMLNAGVLDYCAPQYYDGPGLADPNYVATNVQEWVNLLGPTHVVVGFGINTSLPNYMTQAQAIDAWTRVETANPTIRGGFDWETGSDEAQGWPYANGVAPLILN</sequence>
<dbReference type="EMBL" id="JBBUTG010000021">
    <property type="protein sequence ID" value="MEK8033771.1"/>
    <property type="molecule type" value="Genomic_DNA"/>
</dbReference>
<dbReference type="Pfam" id="PF00704">
    <property type="entry name" value="Glyco_hydro_18"/>
    <property type="match status" value="1"/>
</dbReference>
<evidence type="ECO:0000256" key="2">
    <source>
        <dbReference type="ARBA" id="ARBA00022737"/>
    </source>
</evidence>
<dbReference type="PROSITE" id="PS50915">
    <property type="entry name" value="CRYSTALLIN_BETA_GAMMA"/>
    <property type="match status" value="1"/>
</dbReference>
<dbReference type="SUPFAM" id="SSF49695">
    <property type="entry name" value="gamma-Crystallin-like"/>
    <property type="match status" value="1"/>
</dbReference>
<dbReference type="InterPro" id="IPR001064">
    <property type="entry name" value="Beta/gamma_crystallin"/>
</dbReference>
<evidence type="ECO:0000259" key="4">
    <source>
        <dbReference type="PROSITE" id="PS50915"/>
    </source>
</evidence>
<dbReference type="SUPFAM" id="SSF51445">
    <property type="entry name" value="(Trans)glycosidases"/>
    <property type="match status" value="1"/>
</dbReference>
<dbReference type="PROSITE" id="PS51910">
    <property type="entry name" value="GH18_2"/>
    <property type="match status" value="1"/>
</dbReference>
<feature type="chain" id="PRO_5046552789" evidence="3">
    <location>
        <begin position="41"/>
        <end position="454"/>
    </location>
</feature>
<keyword evidence="7" id="KW-1185">Reference proteome</keyword>
<keyword evidence="3" id="KW-0732">Signal</keyword>
<dbReference type="InterPro" id="IPR011024">
    <property type="entry name" value="G_crystallin-like"/>
</dbReference>
<dbReference type="InterPro" id="IPR001223">
    <property type="entry name" value="Glyco_hydro18_cat"/>
</dbReference>
<reference evidence="6 7" key="1">
    <citation type="submission" date="2024-04" db="EMBL/GenBank/DDBJ databases">
        <title>Novel species of the genus Ideonella isolated from streams.</title>
        <authorList>
            <person name="Lu H."/>
        </authorList>
    </citation>
    <scope>NUCLEOTIDE SEQUENCE [LARGE SCALE GENOMIC DNA]</scope>
    <source>
        <strain evidence="6 7">DXS29W</strain>
    </source>
</reference>
<evidence type="ECO:0000313" key="7">
    <source>
        <dbReference type="Proteomes" id="UP001371218"/>
    </source>
</evidence>
<dbReference type="PROSITE" id="PS51257">
    <property type="entry name" value="PROKAR_LIPOPROTEIN"/>
    <property type="match status" value="1"/>
</dbReference>
<dbReference type="Gene3D" id="3.20.20.80">
    <property type="entry name" value="Glycosidases"/>
    <property type="match status" value="1"/>
</dbReference>
<dbReference type="GO" id="GO:0016787">
    <property type="term" value="F:hydrolase activity"/>
    <property type="evidence" value="ECO:0007669"/>
    <property type="project" value="UniProtKB-KW"/>
</dbReference>
<proteinExistence type="inferred from homology"/>
<dbReference type="Gene3D" id="2.10.10.20">
    <property type="entry name" value="Carbohydrate-binding module superfamily 5/12"/>
    <property type="match status" value="1"/>
</dbReference>
<keyword evidence="2" id="KW-0677">Repeat</keyword>
<name>A0ABU9BV72_9BURK</name>
<keyword evidence="6" id="KW-0378">Hydrolase</keyword>
<feature type="domain" description="GH18" evidence="5">
    <location>
        <begin position="189"/>
        <end position="454"/>
    </location>
</feature>
<accession>A0ABU9BV72</accession>
<dbReference type="InterPro" id="IPR017853">
    <property type="entry name" value="GH"/>
</dbReference>
<feature type="signal peptide" evidence="3">
    <location>
        <begin position="1"/>
        <end position="40"/>
    </location>
</feature>
<dbReference type="Proteomes" id="UP001371218">
    <property type="component" value="Unassembled WGS sequence"/>
</dbReference>
<evidence type="ECO:0000256" key="1">
    <source>
        <dbReference type="ARBA" id="ARBA00009646"/>
    </source>
</evidence>
<comment type="caution">
    <text evidence="6">The sequence shown here is derived from an EMBL/GenBank/DDBJ whole genome shotgun (WGS) entry which is preliminary data.</text>
</comment>
<dbReference type="Pfam" id="PF03995">
    <property type="entry name" value="Inhibitor_I36"/>
    <property type="match status" value="1"/>
</dbReference>
<evidence type="ECO:0000259" key="5">
    <source>
        <dbReference type="PROSITE" id="PS51910"/>
    </source>
</evidence>
<comment type="similarity">
    <text evidence="1">Belongs to the beta/gamma-crystallin family.</text>
</comment>
<organism evidence="6 7">
    <name type="scientific">Ideonella lacteola</name>
    <dbReference type="NCBI Taxonomy" id="2984193"/>
    <lineage>
        <taxon>Bacteria</taxon>
        <taxon>Pseudomonadati</taxon>
        <taxon>Pseudomonadota</taxon>
        <taxon>Betaproteobacteria</taxon>
        <taxon>Burkholderiales</taxon>
        <taxon>Sphaerotilaceae</taxon>
        <taxon>Ideonella</taxon>
    </lineage>
</organism>
<evidence type="ECO:0000313" key="6">
    <source>
        <dbReference type="EMBL" id="MEK8033771.1"/>
    </source>
</evidence>